<dbReference type="GO" id="GO:0046856">
    <property type="term" value="P:phosphatidylinositol dephosphorylation"/>
    <property type="evidence" value="ECO:0007669"/>
    <property type="project" value="InterPro"/>
</dbReference>
<proteinExistence type="predicted"/>
<dbReference type="GeneID" id="20219975"/>
<gene>
    <name evidence="2" type="ORF">AURANDRAFT_24906</name>
</gene>
<dbReference type="eggNOG" id="KOG0565">
    <property type="taxonomic scope" value="Eukaryota"/>
</dbReference>
<keyword evidence="3" id="KW-1185">Reference proteome</keyword>
<dbReference type="KEGG" id="aaf:AURANDRAFT_24906"/>
<dbReference type="InParanoid" id="F0Y716"/>
<evidence type="ECO:0000313" key="3">
    <source>
        <dbReference type="Proteomes" id="UP000002729"/>
    </source>
</evidence>
<evidence type="ECO:0000313" key="2">
    <source>
        <dbReference type="EMBL" id="EGB08892.1"/>
    </source>
</evidence>
<dbReference type="AlphaFoldDB" id="F0Y716"/>
<dbReference type="InterPro" id="IPR036691">
    <property type="entry name" value="Endo/exonu/phosph_ase_sf"/>
</dbReference>
<dbReference type="OrthoDB" id="62798at2759"/>
<dbReference type="GO" id="GO:0004439">
    <property type="term" value="F:phosphatidylinositol-4,5-bisphosphate 5-phosphatase activity"/>
    <property type="evidence" value="ECO:0007669"/>
    <property type="project" value="TreeGrafter"/>
</dbReference>
<dbReference type="InterPro" id="IPR000300">
    <property type="entry name" value="IPPc"/>
</dbReference>
<dbReference type="RefSeq" id="XP_009036029.1">
    <property type="nucleotide sequence ID" value="XM_009037781.1"/>
</dbReference>
<protein>
    <recommendedName>
        <fullName evidence="1">Inositol polyphosphate-related phosphatase domain-containing protein</fullName>
    </recommendedName>
</protein>
<reference evidence="2 3" key="1">
    <citation type="journal article" date="2011" name="Proc. Natl. Acad. Sci. U.S.A.">
        <title>Niche of harmful alga Aureococcus anophagefferens revealed through ecogenomics.</title>
        <authorList>
            <person name="Gobler C.J."/>
            <person name="Berry D.L."/>
            <person name="Dyhrman S.T."/>
            <person name="Wilhelm S.W."/>
            <person name="Salamov A."/>
            <person name="Lobanov A.V."/>
            <person name="Zhang Y."/>
            <person name="Collier J.L."/>
            <person name="Wurch L.L."/>
            <person name="Kustka A.B."/>
            <person name="Dill B.D."/>
            <person name="Shah M."/>
            <person name="VerBerkmoes N.C."/>
            <person name="Kuo A."/>
            <person name="Terry A."/>
            <person name="Pangilinan J."/>
            <person name="Lindquist E.A."/>
            <person name="Lucas S."/>
            <person name="Paulsen I.T."/>
            <person name="Hattenrath-Lehmann T.K."/>
            <person name="Talmage S.C."/>
            <person name="Walker E.A."/>
            <person name="Koch F."/>
            <person name="Burson A.M."/>
            <person name="Marcoval M.A."/>
            <person name="Tang Y.Z."/>
            <person name="Lecleir G.R."/>
            <person name="Coyne K.J."/>
            <person name="Berg G.M."/>
            <person name="Bertrand E.M."/>
            <person name="Saito M.A."/>
            <person name="Gladyshev V.N."/>
            <person name="Grigoriev I.V."/>
        </authorList>
    </citation>
    <scope>NUCLEOTIDE SEQUENCE [LARGE SCALE GENOMIC DNA]</scope>
    <source>
        <strain evidence="3">CCMP 1984</strain>
    </source>
</reference>
<dbReference type="PANTHER" id="PTHR11200:SF275">
    <property type="entry name" value="LD06095P"/>
    <property type="match status" value="1"/>
</dbReference>
<sequence length="120" mass="12662">MRLLVFVRGEHAPYASAPDVAHKGCGIGDTLGNKGAIGAAFRVHGTTLCFVCCHLEAFQGEVFGRNSDFSQVVSHHRAPSREIPLVAPELPRVARLTPSASGARTSMRCISSTTSSGLVT</sequence>
<feature type="domain" description="Inositol polyphosphate-related phosphatase" evidence="1">
    <location>
        <begin position="3"/>
        <end position="77"/>
    </location>
</feature>
<evidence type="ECO:0000259" key="1">
    <source>
        <dbReference type="Pfam" id="PF22669"/>
    </source>
</evidence>
<dbReference type="EMBL" id="GL833126">
    <property type="protein sequence ID" value="EGB08892.1"/>
    <property type="molecule type" value="Genomic_DNA"/>
</dbReference>
<organism evidence="3">
    <name type="scientific">Aureococcus anophagefferens</name>
    <name type="common">Harmful bloom alga</name>
    <dbReference type="NCBI Taxonomy" id="44056"/>
    <lineage>
        <taxon>Eukaryota</taxon>
        <taxon>Sar</taxon>
        <taxon>Stramenopiles</taxon>
        <taxon>Ochrophyta</taxon>
        <taxon>Pelagophyceae</taxon>
        <taxon>Pelagomonadales</taxon>
        <taxon>Pelagomonadaceae</taxon>
        <taxon>Aureococcus</taxon>
    </lineage>
</organism>
<dbReference type="Pfam" id="PF22669">
    <property type="entry name" value="Exo_endo_phos2"/>
    <property type="match status" value="1"/>
</dbReference>
<accession>F0Y716</accession>
<dbReference type="PANTHER" id="PTHR11200">
    <property type="entry name" value="INOSITOL 5-PHOSPHATASE"/>
    <property type="match status" value="1"/>
</dbReference>
<name>F0Y716_AURAN</name>
<dbReference type="InterPro" id="IPR046985">
    <property type="entry name" value="IP5"/>
</dbReference>
<dbReference type="SUPFAM" id="SSF56219">
    <property type="entry name" value="DNase I-like"/>
    <property type="match status" value="1"/>
</dbReference>
<dbReference type="Gene3D" id="3.60.10.10">
    <property type="entry name" value="Endonuclease/exonuclease/phosphatase"/>
    <property type="match status" value="1"/>
</dbReference>
<dbReference type="Proteomes" id="UP000002729">
    <property type="component" value="Unassembled WGS sequence"/>
</dbReference>